<dbReference type="EMBL" id="QPFP01000018">
    <property type="protein sequence ID" value="TEB31593.1"/>
    <property type="molecule type" value="Genomic_DNA"/>
</dbReference>
<gene>
    <name evidence="2" type="ORF">FA13DRAFT_1732430</name>
</gene>
<accession>A0A4Y7TBP8</accession>
<organism evidence="2 3">
    <name type="scientific">Coprinellus micaceus</name>
    <name type="common">Glistening ink-cap mushroom</name>
    <name type="synonym">Coprinus micaceus</name>
    <dbReference type="NCBI Taxonomy" id="71717"/>
    <lineage>
        <taxon>Eukaryota</taxon>
        <taxon>Fungi</taxon>
        <taxon>Dikarya</taxon>
        <taxon>Basidiomycota</taxon>
        <taxon>Agaricomycotina</taxon>
        <taxon>Agaricomycetes</taxon>
        <taxon>Agaricomycetidae</taxon>
        <taxon>Agaricales</taxon>
        <taxon>Agaricineae</taxon>
        <taxon>Psathyrellaceae</taxon>
        <taxon>Coprinellus</taxon>
    </lineage>
</organism>
<protein>
    <submittedName>
        <fullName evidence="2">Uncharacterized protein</fullName>
    </submittedName>
</protein>
<evidence type="ECO:0000256" key="1">
    <source>
        <dbReference type="SAM" id="MobiDB-lite"/>
    </source>
</evidence>
<dbReference type="Proteomes" id="UP000298030">
    <property type="component" value="Unassembled WGS sequence"/>
</dbReference>
<proteinExistence type="predicted"/>
<name>A0A4Y7TBP8_COPMI</name>
<reference evidence="2 3" key="1">
    <citation type="journal article" date="2019" name="Nat. Ecol. Evol.">
        <title>Megaphylogeny resolves global patterns of mushroom evolution.</title>
        <authorList>
            <person name="Varga T."/>
            <person name="Krizsan K."/>
            <person name="Foldi C."/>
            <person name="Dima B."/>
            <person name="Sanchez-Garcia M."/>
            <person name="Sanchez-Ramirez S."/>
            <person name="Szollosi G.J."/>
            <person name="Szarkandi J.G."/>
            <person name="Papp V."/>
            <person name="Albert L."/>
            <person name="Andreopoulos W."/>
            <person name="Angelini C."/>
            <person name="Antonin V."/>
            <person name="Barry K.W."/>
            <person name="Bougher N.L."/>
            <person name="Buchanan P."/>
            <person name="Buyck B."/>
            <person name="Bense V."/>
            <person name="Catcheside P."/>
            <person name="Chovatia M."/>
            <person name="Cooper J."/>
            <person name="Damon W."/>
            <person name="Desjardin D."/>
            <person name="Finy P."/>
            <person name="Geml J."/>
            <person name="Haridas S."/>
            <person name="Hughes K."/>
            <person name="Justo A."/>
            <person name="Karasinski D."/>
            <person name="Kautmanova I."/>
            <person name="Kiss B."/>
            <person name="Kocsube S."/>
            <person name="Kotiranta H."/>
            <person name="LaButti K.M."/>
            <person name="Lechner B.E."/>
            <person name="Liimatainen K."/>
            <person name="Lipzen A."/>
            <person name="Lukacs Z."/>
            <person name="Mihaltcheva S."/>
            <person name="Morgado L.N."/>
            <person name="Niskanen T."/>
            <person name="Noordeloos M.E."/>
            <person name="Ohm R.A."/>
            <person name="Ortiz-Santana B."/>
            <person name="Ovrebo C."/>
            <person name="Racz N."/>
            <person name="Riley R."/>
            <person name="Savchenko A."/>
            <person name="Shiryaev A."/>
            <person name="Soop K."/>
            <person name="Spirin V."/>
            <person name="Szebenyi C."/>
            <person name="Tomsovsky M."/>
            <person name="Tulloss R.E."/>
            <person name="Uehling J."/>
            <person name="Grigoriev I.V."/>
            <person name="Vagvolgyi C."/>
            <person name="Papp T."/>
            <person name="Martin F.M."/>
            <person name="Miettinen O."/>
            <person name="Hibbett D.S."/>
            <person name="Nagy L.G."/>
        </authorList>
    </citation>
    <scope>NUCLEOTIDE SEQUENCE [LARGE SCALE GENOMIC DNA]</scope>
    <source>
        <strain evidence="2 3">FP101781</strain>
    </source>
</reference>
<evidence type="ECO:0000313" key="2">
    <source>
        <dbReference type="EMBL" id="TEB31593.1"/>
    </source>
</evidence>
<evidence type="ECO:0000313" key="3">
    <source>
        <dbReference type="Proteomes" id="UP000298030"/>
    </source>
</evidence>
<keyword evidence="3" id="KW-1185">Reference proteome</keyword>
<dbReference type="AlphaFoldDB" id="A0A4Y7TBP8"/>
<feature type="region of interest" description="Disordered" evidence="1">
    <location>
        <begin position="114"/>
        <end position="135"/>
    </location>
</feature>
<comment type="caution">
    <text evidence="2">The sequence shown here is derived from an EMBL/GenBank/DDBJ whole genome shotgun (WGS) entry which is preliminary data.</text>
</comment>
<sequence length="135" mass="15088">MRTATSNHTLKLYYMTSTTTQSSPSALFNHAPYPTCYIQLLLGDEPVLDLIPPPAAITLRRPMRTLLDRCPDLVHLSLEARSTLHHIEPRDPYPFSSLLSSCIVPVTRVRSRKTHKELQAGLEPSTLSEGTEHGI</sequence>